<organism evidence="5 6">
    <name type="scientific">Galemys pyrenaicus</name>
    <name type="common">Iberian desman</name>
    <name type="synonym">Pyrenean desman</name>
    <dbReference type="NCBI Taxonomy" id="202257"/>
    <lineage>
        <taxon>Eukaryota</taxon>
        <taxon>Metazoa</taxon>
        <taxon>Chordata</taxon>
        <taxon>Craniata</taxon>
        <taxon>Vertebrata</taxon>
        <taxon>Euteleostomi</taxon>
        <taxon>Mammalia</taxon>
        <taxon>Eutheria</taxon>
        <taxon>Laurasiatheria</taxon>
        <taxon>Eulipotyphla</taxon>
        <taxon>Talpidae</taxon>
        <taxon>Galemys</taxon>
    </lineage>
</organism>
<feature type="chain" id="PRO_5035294646" evidence="3">
    <location>
        <begin position="31"/>
        <end position="553"/>
    </location>
</feature>
<dbReference type="InterPro" id="IPR026646">
    <property type="entry name" value="GPRIN2-like/GPRIN3"/>
</dbReference>
<comment type="caution">
    <text evidence="5">The sequence shown here is derived from an EMBL/GenBank/DDBJ whole genome shotgun (WGS) entry which is preliminary data.</text>
</comment>
<feature type="region of interest" description="Disordered" evidence="2">
    <location>
        <begin position="92"/>
        <end position="188"/>
    </location>
</feature>
<dbReference type="PANTHER" id="PTHR15718:SF5">
    <property type="entry name" value="G PROTEIN-REGULATED INDUCER OF NEURITE OUTGROWTH 2"/>
    <property type="match status" value="1"/>
</dbReference>
<dbReference type="OrthoDB" id="10049175at2759"/>
<protein>
    <submittedName>
        <fullName evidence="5">G protein-regulated inducer of neurite outgrowth 2</fullName>
    </submittedName>
</protein>
<feature type="compositionally biased region" description="Polar residues" evidence="2">
    <location>
        <begin position="165"/>
        <end position="175"/>
    </location>
</feature>
<evidence type="ECO:0000313" key="6">
    <source>
        <dbReference type="Proteomes" id="UP000700334"/>
    </source>
</evidence>
<feature type="region of interest" description="Disordered" evidence="2">
    <location>
        <begin position="207"/>
        <end position="278"/>
    </location>
</feature>
<keyword evidence="6" id="KW-1185">Reference proteome</keyword>
<accession>A0A8J6AGI0</accession>
<proteinExistence type="predicted"/>
<evidence type="ECO:0000313" key="5">
    <source>
        <dbReference type="EMBL" id="KAG8520608.1"/>
    </source>
</evidence>
<gene>
    <name evidence="5" type="ORF">J0S82_001294</name>
</gene>
<feature type="compositionally biased region" description="Low complexity" evidence="2">
    <location>
        <begin position="231"/>
        <end position="241"/>
    </location>
</feature>
<dbReference type="Proteomes" id="UP000700334">
    <property type="component" value="Unassembled WGS sequence"/>
</dbReference>
<dbReference type="EMBL" id="JAGFMF010011554">
    <property type="protein sequence ID" value="KAG8520608.1"/>
    <property type="molecule type" value="Genomic_DNA"/>
</dbReference>
<evidence type="ECO:0000256" key="1">
    <source>
        <dbReference type="ARBA" id="ARBA00002358"/>
    </source>
</evidence>
<dbReference type="PANTHER" id="PTHR15718">
    <property type="entry name" value="G PROTEIN-REGULATED INDUCER OF NEURITE OUTGROWTH C-TERMINAL DOMAIN-CONTAINING PROTEIN"/>
    <property type="match status" value="1"/>
</dbReference>
<dbReference type="InterPro" id="IPR032745">
    <property type="entry name" value="GRIN_C"/>
</dbReference>
<feature type="domain" description="G protein-regulated inducer of neurite outgrowth C-terminal" evidence="4">
    <location>
        <begin position="466"/>
        <end position="546"/>
    </location>
</feature>
<dbReference type="AlphaFoldDB" id="A0A8J6AGI0"/>
<feature type="region of interest" description="Disordered" evidence="2">
    <location>
        <begin position="290"/>
        <end position="312"/>
    </location>
</feature>
<feature type="signal peptide" evidence="3">
    <location>
        <begin position="1"/>
        <end position="30"/>
    </location>
</feature>
<evidence type="ECO:0000256" key="2">
    <source>
        <dbReference type="SAM" id="MobiDB-lite"/>
    </source>
</evidence>
<feature type="compositionally biased region" description="Polar residues" evidence="2">
    <location>
        <begin position="248"/>
        <end position="261"/>
    </location>
</feature>
<dbReference type="Pfam" id="PF15235">
    <property type="entry name" value="GRIN_C"/>
    <property type="match status" value="1"/>
</dbReference>
<feature type="compositionally biased region" description="Polar residues" evidence="2">
    <location>
        <begin position="207"/>
        <end position="223"/>
    </location>
</feature>
<comment type="function">
    <text evidence="1">May be involved in neurite outgrowth.</text>
</comment>
<keyword evidence="3" id="KW-0732">Signal</keyword>
<dbReference type="GO" id="GO:0031175">
    <property type="term" value="P:neuron projection development"/>
    <property type="evidence" value="ECO:0007669"/>
    <property type="project" value="TreeGrafter"/>
</dbReference>
<evidence type="ECO:0000256" key="3">
    <source>
        <dbReference type="SAM" id="SignalP"/>
    </source>
</evidence>
<reference evidence="5" key="1">
    <citation type="journal article" date="2021" name="Evol. Appl.">
        <title>The genome of the Pyrenean desman and the effects of bottlenecks and inbreeding on the genomic landscape of an endangered species.</title>
        <authorList>
            <person name="Escoda L."/>
            <person name="Castresana J."/>
        </authorList>
    </citation>
    <scope>NUCLEOTIDE SEQUENCE</scope>
    <source>
        <strain evidence="5">IBE-C5619</strain>
    </source>
</reference>
<sequence>MDQTGVPRLCPGDQLLGLLLMLAAFPAAEGLTPGPEDDRERWLRGPADGDWWRLRPRPGLAPAPSWAAVPGTCGGRKSSAFNDLRFPRVGERAAMSTSHPKQDAWTPLSPHPQPLSRSSSNLLSEGRGQRPELRKSASSTVWQAQPGEAGDSPEVLEEEGHQAESVEQAQASSPRPSAVGHWRSSTVGNVSSVGGRDLCCLRDPSATAVQRSHSDLVRTTQTRGPGGARKASLSCSALSSSPVHRTCLQPSDTAGQGNQAPSGLERGLGPEDGTSDSAWTLGESQVWVPPLDLGDLGGTTTHSSNPPAMPKATGQLATTSCRALPPAALLCGMREVGAGGCCHALPAPRILTFPKLVASVSESGLQAQHGVKFQCRLPGGFPGHSHCCAHSWAPTRLATEPGSRTKDVCTMTSVSDLAPAWASPPSAQDAGVQVAPMAACKAVATSPPLGAPGTLHTFPEVALGSSPEEAASPVRDVRWDAEGMTWEVYGAAVDPEVLGVAIQKHLEMQFEQLQRVPPSEDSLSAEGRRGPLRAVMQSLRRPSCCGCSSAAPE</sequence>
<evidence type="ECO:0000259" key="4">
    <source>
        <dbReference type="Pfam" id="PF15235"/>
    </source>
</evidence>
<name>A0A8J6AGI0_GALPY</name>
<dbReference type="GO" id="GO:0005886">
    <property type="term" value="C:plasma membrane"/>
    <property type="evidence" value="ECO:0007669"/>
    <property type="project" value="TreeGrafter"/>
</dbReference>